<dbReference type="InterPro" id="IPR024079">
    <property type="entry name" value="MetalloPept_cat_dom_sf"/>
</dbReference>
<dbReference type="EMBL" id="JBJQND010000018">
    <property type="protein sequence ID" value="KAL3836829.1"/>
    <property type="molecule type" value="Genomic_DNA"/>
</dbReference>
<sequence length="305" mass="35663">FETVWLKDVTTLFQTDKRTLSDLDLPNDLTFHLTRGSDVLTLDLKRNHDINPDADVYFARTLKNGQSFLVKSRNYEKELPISTHFFKYNVAYYQDMGNWAYMTVKCVKQSNEKCERIINGNLRIGDRSYDLEPVETEITSRHFVEDLGDLGKQYVLKNQPHMLRGYSVRNKDKSREYKSPYFVKVVVFIDSSAWNFYLSTVPQYKLLTRSRNAKLKIKQIFSHMFNGANLLYKGIADPDLSVNIILSKFVIFKKHAEFPHNVSIVAHFNNTDYIDVSEYLLDIEQWDLKVGVKYEPAHDHGMFIS</sequence>
<gene>
    <name evidence="1" type="ORF">ACJMK2_022242</name>
</gene>
<protein>
    <submittedName>
        <fullName evidence="1">Uncharacterized protein</fullName>
    </submittedName>
</protein>
<proteinExistence type="predicted"/>
<accession>A0ABD3TIF0</accession>
<feature type="non-terminal residue" evidence="1">
    <location>
        <position position="1"/>
    </location>
</feature>
<dbReference type="Gene3D" id="3.40.390.10">
    <property type="entry name" value="Collagenase (Catalytic Domain)"/>
    <property type="match status" value="1"/>
</dbReference>
<name>A0ABD3TIF0_SINWO</name>
<comment type="caution">
    <text evidence="1">The sequence shown here is derived from an EMBL/GenBank/DDBJ whole genome shotgun (WGS) entry which is preliminary data.</text>
</comment>
<feature type="non-terminal residue" evidence="1">
    <location>
        <position position="305"/>
    </location>
</feature>
<evidence type="ECO:0000313" key="1">
    <source>
        <dbReference type="EMBL" id="KAL3836829.1"/>
    </source>
</evidence>
<reference evidence="1 2" key="1">
    <citation type="submission" date="2024-11" db="EMBL/GenBank/DDBJ databases">
        <title>Chromosome-level genome assembly of the freshwater bivalve Anodonta woodiana.</title>
        <authorList>
            <person name="Chen X."/>
        </authorList>
    </citation>
    <scope>NUCLEOTIDE SEQUENCE [LARGE SCALE GENOMIC DNA]</scope>
    <source>
        <strain evidence="1">MN2024</strain>
        <tissue evidence="1">Gills</tissue>
    </source>
</reference>
<evidence type="ECO:0000313" key="2">
    <source>
        <dbReference type="Proteomes" id="UP001634394"/>
    </source>
</evidence>
<dbReference type="Proteomes" id="UP001634394">
    <property type="component" value="Unassembled WGS sequence"/>
</dbReference>
<dbReference type="AlphaFoldDB" id="A0ABD3TIF0"/>
<organism evidence="1 2">
    <name type="scientific">Sinanodonta woodiana</name>
    <name type="common">Chinese pond mussel</name>
    <name type="synonym">Anodonta woodiana</name>
    <dbReference type="NCBI Taxonomy" id="1069815"/>
    <lineage>
        <taxon>Eukaryota</taxon>
        <taxon>Metazoa</taxon>
        <taxon>Spiralia</taxon>
        <taxon>Lophotrochozoa</taxon>
        <taxon>Mollusca</taxon>
        <taxon>Bivalvia</taxon>
        <taxon>Autobranchia</taxon>
        <taxon>Heteroconchia</taxon>
        <taxon>Palaeoheterodonta</taxon>
        <taxon>Unionida</taxon>
        <taxon>Unionoidea</taxon>
        <taxon>Unionidae</taxon>
        <taxon>Unioninae</taxon>
        <taxon>Sinanodonta</taxon>
    </lineage>
</organism>
<keyword evidence="2" id="KW-1185">Reference proteome</keyword>